<protein>
    <submittedName>
        <fullName evidence="2">Uncharacterized protein</fullName>
    </submittedName>
</protein>
<comment type="caution">
    <text evidence="2">The sequence shown here is derived from an EMBL/GenBank/DDBJ whole genome shotgun (WGS) entry which is preliminary data.</text>
</comment>
<dbReference type="AlphaFoldDB" id="A0AAD4DHH9"/>
<organism evidence="2 3">
    <name type="scientific">Linnemannia exigua</name>
    <dbReference type="NCBI Taxonomy" id="604196"/>
    <lineage>
        <taxon>Eukaryota</taxon>
        <taxon>Fungi</taxon>
        <taxon>Fungi incertae sedis</taxon>
        <taxon>Mucoromycota</taxon>
        <taxon>Mortierellomycotina</taxon>
        <taxon>Mortierellomycetes</taxon>
        <taxon>Mortierellales</taxon>
        <taxon>Mortierellaceae</taxon>
        <taxon>Linnemannia</taxon>
    </lineage>
</organism>
<evidence type="ECO:0000256" key="1">
    <source>
        <dbReference type="SAM" id="MobiDB-lite"/>
    </source>
</evidence>
<feature type="region of interest" description="Disordered" evidence="1">
    <location>
        <begin position="1"/>
        <end position="60"/>
    </location>
</feature>
<reference evidence="2" key="1">
    <citation type="journal article" date="2020" name="Fungal Divers.">
        <title>Resolving the Mortierellaceae phylogeny through synthesis of multi-gene phylogenetics and phylogenomics.</title>
        <authorList>
            <person name="Vandepol N."/>
            <person name="Liber J."/>
            <person name="Desiro A."/>
            <person name="Na H."/>
            <person name="Kennedy M."/>
            <person name="Barry K."/>
            <person name="Grigoriev I.V."/>
            <person name="Miller A.N."/>
            <person name="O'Donnell K."/>
            <person name="Stajich J.E."/>
            <person name="Bonito G."/>
        </authorList>
    </citation>
    <scope>NUCLEOTIDE SEQUENCE</scope>
    <source>
        <strain evidence="2">NRRL 28262</strain>
    </source>
</reference>
<keyword evidence="3" id="KW-1185">Reference proteome</keyword>
<sequence>MVSHAPPAKAKQHVWKPPKETPESTKDPSTTTNKTDKKIKNGPSAKKKPEASSSAGPATYADKDKKSLLYSLDWHHSCIKEASRLAADVKREAQRLIVQFLEKLRTHIDAEVAKARG</sequence>
<evidence type="ECO:0000313" key="2">
    <source>
        <dbReference type="EMBL" id="KAG0278014.1"/>
    </source>
</evidence>
<dbReference type="Proteomes" id="UP001194580">
    <property type="component" value="Unassembled WGS sequence"/>
</dbReference>
<evidence type="ECO:0000313" key="3">
    <source>
        <dbReference type="Proteomes" id="UP001194580"/>
    </source>
</evidence>
<dbReference type="EMBL" id="JAAAIL010000227">
    <property type="protein sequence ID" value="KAG0278014.1"/>
    <property type="molecule type" value="Genomic_DNA"/>
</dbReference>
<proteinExistence type="predicted"/>
<accession>A0AAD4DHH9</accession>
<feature type="compositionally biased region" description="Basic and acidic residues" evidence="1">
    <location>
        <begin position="17"/>
        <end position="26"/>
    </location>
</feature>
<gene>
    <name evidence="2" type="ORF">BGZ95_004886</name>
</gene>
<name>A0AAD4DHH9_9FUNG</name>